<proteinExistence type="predicted"/>
<dbReference type="InterPro" id="IPR015991">
    <property type="entry name" value="TatD/YcfH-like"/>
</dbReference>
<name>A0A371IN05_9FIRM</name>
<evidence type="ECO:0000256" key="1">
    <source>
        <dbReference type="ARBA" id="ARBA00022723"/>
    </source>
</evidence>
<sequence length="254" mass="29165">MIFDSHAHLDDEAFDIDRKQVIEYIKNEGISYIIDPASDISSSRKSVELSKKYDFIYSAVGIHPHEAKYMDDTAMKELKNLCKNEKTVAIGEIGLDYYYDYSPRQTQKEVFEQQIYLAKEMDLPFIIHSRDAASDTLDMLKSCKKDTPCVLHCFSQSLEMAKEYLKLGCYLSFAGPLTFKKSKNLQEVAAYAPLDMIFIETDSPYLTPEPKRGKRNDPSNVKFVGKKLAELKNMPEEEIFEITAKNALKFFKIS</sequence>
<dbReference type="SUPFAM" id="SSF51556">
    <property type="entry name" value="Metallo-dependent hydrolases"/>
    <property type="match status" value="1"/>
</dbReference>
<dbReference type="Proteomes" id="UP000093352">
    <property type="component" value="Unassembled WGS sequence"/>
</dbReference>
<organism evidence="4 5">
    <name type="scientific">Criibacterium bergeronii</name>
    <dbReference type="NCBI Taxonomy" id="1871336"/>
    <lineage>
        <taxon>Bacteria</taxon>
        <taxon>Bacillati</taxon>
        <taxon>Bacillota</taxon>
        <taxon>Clostridia</taxon>
        <taxon>Peptostreptococcales</taxon>
        <taxon>Filifactoraceae</taxon>
        <taxon>Criibacterium</taxon>
    </lineage>
</organism>
<keyword evidence="2" id="KW-0378">Hydrolase</keyword>
<accession>A0A371IN05</accession>
<feature type="binding site" evidence="3">
    <location>
        <position position="6"/>
    </location>
    <ligand>
        <name>a divalent metal cation</name>
        <dbReference type="ChEBI" id="CHEBI:60240"/>
        <label>1</label>
    </ligand>
</feature>
<dbReference type="InterPro" id="IPR001130">
    <property type="entry name" value="TatD-like"/>
</dbReference>
<keyword evidence="5" id="KW-1185">Reference proteome</keyword>
<dbReference type="GO" id="GO:0016788">
    <property type="term" value="F:hydrolase activity, acting on ester bonds"/>
    <property type="evidence" value="ECO:0007669"/>
    <property type="project" value="InterPro"/>
</dbReference>
<evidence type="ECO:0000256" key="2">
    <source>
        <dbReference type="ARBA" id="ARBA00022801"/>
    </source>
</evidence>
<reference evidence="4 5" key="1">
    <citation type="journal article" date="2016" name="Genome Announc.">
        <title>Draft Genome Sequence of Criibacterium bergeronii gen. nov., sp. nov., Strain CCRI-22567T, Isolated from a Vaginal Sample from a Woman with Bacterial Vaginosis.</title>
        <authorList>
            <person name="Maheux A.F."/>
            <person name="Berube E."/>
            <person name="Boudreau D.K."/>
            <person name="Raymond F."/>
            <person name="Corbeil J."/>
            <person name="Roy P.H."/>
            <person name="Boissinot M."/>
            <person name="Omar R.F."/>
        </authorList>
    </citation>
    <scope>NUCLEOTIDE SEQUENCE [LARGE SCALE GENOMIC DNA]</scope>
    <source>
        <strain evidence="4 5">CCRI-22567</strain>
    </source>
</reference>
<feature type="binding site" evidence="3">
    <location>
        <position position="92"/>
    </location>
    <ligand>
        <name>a divalent metal cation</name>
        <dbReference type="ChEBI" id="CHEBI:60240"/>
        <label>1</label>
    </ligand>
</feature>
<dbReference type="EMBL" id="MBEW02000003">
    <property type="protein sequence ID" value="RDY21875.1"/>
    <property type="molecule type" value="Genomic_DNA"/>
</dbReference>
<feature type="binding site" evidence="3">
    <location>
        <position position="8"/>
    </location>
    <ligand>
        <name>a divalent metal cation</name>
        <dbReference type="ChEBI" id="CHEBI:60240"/>
        <label>1</label>
    </ligand>
</feature>
<dbReference type="RefSeq" id="WP_068914224.1">
    <property type="nucleotide sequence ID" value="NZ_MBEW02000003.1"/>
</dbReference>
<dbReference type="GO" id="GO:0005829">
    <property type="term" value="C:cytosol"/>
    <property type="evidence" value="ECO:0007669"/>
    <property type="project" value="TreeGrafter"/>
</dbReference>
<dbReference type="CDD" id="cd01310">
    <property type="entry name" value="TatD_DNAse"/>
    <property type="match status" value="1"/>
</dbReference>
<gene>
    <name evidence="4" type="ORF">BBG48_002035</name>
</gene>
<keyword evidence="1 3" id="KW-0479">Metal-binding</keyword>
<comment type="caution">
    <text evidence="4">The sequence shown here is derived from an EMBL/GenBank/DDBJ whole genome shotgun (WGS) entry which is preliminary data.</text>
</comment>
<dbReference type="InterPro" id="IPR032466">
    <property type="entry name" value="Metal_Hydrolase"/>
</dbReference>
<dbReference type="InterPro" id="IPR018228">
    <property type="entry name" value="DNase_TatD-rel_CS"/>
</dbReference>
<dbReference type="PANTHER" id="PTHR46124">
    <property type="entry name" value="D-AMINOACYL-TRNA DEACYLASE"/>
    <property type="match status" value="1"/>
</dbReference>
<feature type="binding site" evidence="3">
    <location>
        <position position="128"/>
    </location>
    <ligand>
        <name>a divalent metal cation</name>
        <dbReference type="ChEBI" id="CHEBI:60240"/>
        <label>2</label>
    </ligand>
</feature>
<evidence type="ECO:0000256" key="3">
    <source>
        <dbReference type="PIRSR" id="PIRSR005902-1"/>
    </source>
</evidence>
<feature type="binding site" evidence="3">
    <location>
        <position position="152"/>
    </location>
    <ligand>
        <name>a divalent metal cation</name>
        <dbReference type="ChEBI" id="CHEBI:60240"/>
        <label>2</label>
    </ligand>
</feature>
<feature type="binding site" evidence="3">
    <location>
        <position position="202"/>
    </location>
    <ligand>
        <name>a divalent metal cation</name>
        <dbReference type="ChEBI" id="CHEBI:60240"/>
        <label>1</label>
    </ligand>
</feature>
<dbReference type="NCBIfam" id="TIGR00010">
    <property type="entry name" value="YchF/TatD family DNA exonuclease"/>
    <property type="match status" value="1"/>
</dbReference>
<dbReference type="PANTHER" id="PTHR46124:SF2">
    <property type="entry name" value="D-AMINOACYL-TRNA DEACYLASE"/>
    <property type="match status" value="1"/>
</dbReference>
<dbReference type="GO" id="GO:0004536">
    <property type="term" value="F:DNA nuclease activity"/>
    <property type="evidence" value="ECO:0007669"/>
    <property type="project" value="InterPro"/>
</dbReference>
<dbReference type="FunFam" id="3.20.20.140:FF:000005">
    <property type="entry name" value="TatD family hydrolase"/>
    <property type="match status" value="1"/>
</dbReference>
<dbReference type="Gene3D" id="3.20.20.140">
    <property type="entry name" value="Metal-dependent hydrolases"/>
    <property type="match status" value="1"/>
</dbReference>
<dbReference type="PROSITE" id="PS01137">
    <property type="entry name" value="TATD_1"/>
    <property type="match status" value="1"/>
</dbReference>
<dbReference type="PIRSF" id="PIRSF005902">
    <property type="entry name" value="DNase_TatD"/>
    <property type="match status" value="1"/>
</dbReference>
<dbReference type="Pfam" id="PF01026">
    <property type="entry name" value="TatD_DNase"/>
    <property type="match status" value="1"/>
</dbReference>
<dbReference type="AlphaFoldDB" id="A0A371IN05"/>
<dbReference type="STRING" id="1871336.BBG48_07385"/>
<dbReference type="GO" id="GO:0046872">
    <property type="term" value="F:metal ion binding"/>
    <property type="evidence" value="ECO:0007669"/>
    <property type="project" value="UniProtKB-KW"/>
</dbReference>
<evidence type="ECO:0000313" key="5">
    <source>
        <dbReference type="Proteomes" id="UP000093352"/>
    </source>
</evidence>
<evidence type="ECO:0000313" key="4">
    <source>
        <dbReference type="EMBL" id="RDY21875.1"/>
    </source>
</evidence>
<protein>
    <submittedName>
        <fullName evidence="4">TatD family deoxyribonuclease</fullName>
    </submittedName>
</protein>